<evidence type="ECO:0000256" key="1">
    <source>
        <dbReference type="ARBA" id="ARBA00022553"/>
    </source>
</evidence>
<keyword evidence="9" id="KW-1185">Reference proteome</keyword>
<evidence type="ECO:0000313" key="9">
    <source>
        <dbReference type="Proteomes" id="UP000092164"/>
    </source>
</evidence>
<dbReference type="PANTHER" id="PTHR10151:SF120">
    <property type="entry name" value="BIS(5'-ADENOSYL)-TRIPHOSPHATASE"/>
    <property type="match status" value="1"/>
</dbReference>
<dbReference type="Proteomes" id="UP000092164">
    <property type="component" value="Unassembled WGS sequence"/>
</dbReference>
<sequence length="556" mass="61925">MRKNLIVALFIGVFLAVANVNAQKKKNKENVSEEYLKTKPKLVVGIIVDQMRYDYITRFYDHYGNDGFKRLIEQGFNCKNNHFNYAPTSTGPGHASVYTGTTPAIHGIIGNNWYDKEIDASVYCAGDDSYTSVGTTADAGQMSPHRMNVTTITDEVRLSNQMQGKTIAIALKDRGAVLPGGHTANAAYWFHGADEAKWITSSYYMNELPKWVNDFNLSGKAQAYKREWNTLKDIKEYKESGTDNNLFEGKFEGELTTSFPHNSPALLDKTKDFDIIKATPFGNSLTADFAIEALKQENLGKDEITDFLAVSFSSTDYVGHMYGVNSKEVQDTYLRLDADLERLFKALDKQVGEGEYTLFLTADHAAIEVPTYLKSEKIPSGYVDNASNKKRLAEFLQYKYGTEDIMKNYSNNQIFLDHKIVKNLDLSLAEVQVEIAQEVLGYAAIERVYTANQMWSNNYTSGIPHILQNGYNQKRSGDILVVLKPGFASYSTTGSTHGSPQIYDTHSPLLFYGKGIKPGATVNRTEIPDIAPTISVLLGISFPNGTTGKPISEVLK</sequence>
<dbReference type="SUPFAM" id="SSF53649">
    <property type="entry name" value="Alkaline phosphatase-like"/>
    <property type="match status" value="1"/>
</dbReference>
<name>A0A1B7ZE43_9FLAO</name>
<proteinExistence type="predicted"/>
<dbReference type="InterPro" id="IPR002591">
    <property type="entry name" value="Phosphodiest/P_Trfase"/>
</dbReference>
<evidence type="ECO:0000256" key="2">
    <source>
        <dbReference type="ARBA" id="ARBA00022723"/>
    </source>
</evidence>
<dbReference type="PANTHER" id="PTHR10151">
    <property type="entry name" value="ECTONUCLEOTIDE PYROPHOSPHATASE/PHOSPHODIESTERASE"/>
    <property type="match status" value="1"/>
</dbReference>
<dbReference type="CDD" id="cd16016">
    <property type="entry name" value="AP-SPAP"/>
    <property type="match status" value="1"/>
</dbReference>
<dbReference type="EMBL" id="LZFP01000002">
    <property type="protein sequence ID" value="OBR41586.1"/>
    <property type="molecule type" value="Genomic_DNA"/>
</dbReference>
<evidence type="ECO:0000256" key="3">
    <source>
        <dbReference type="ARBA" id="ARBA00022729"/>
    </source>
</evidence>
<dbReference type="GO" id="GO:0004035">
    <property type="term" value="F:alkaline phosphatase activity"/>
    <property type="evidence" value="ECO:0007669"/>
    <property type="project" value="InterPro"/>
</dbReference>
<reference evidence="9" key="1">
    <citation type="submission" date="2016-06" db="EMBL/GenBank/DDBJ databases">
        <authorList>
            <person name="Zhan P."/>
        </authorList>
    </citation>
    <scope>NUCLEOTIDE SEQUENCE [LARGE SCALE GENOMIC DNA]</scope>
    <source>
        <strain evidence="9">T28</strain>
    </source>
</reference>
<evidence type="ECO:0000313" key="8">
    <source>
        <dbReference type="EMBL" id="OBR41586.1"/>
    </source>
</evidence>
<keyword evidence="1 5" id="KW-0597">Phosphoprotein</keyword>
<feature type="chain" id="PRO_5008602559" evidence="7">
    <location>
        <begin position="23"/>
        <end position="556"/>
    </location>
</feature>
<gene>
    <name evidence="8" type="ORF">A9200_12440</name>
</gene>
<dbReference type="NCBIfam" id="NF042991">
    <property type="entry name" value="alk_phos_PafA"/>
    <property type="match status" value="1"/>
</dbReference>
<dbReference type="AlphaFoldDB" id="A0A1B7ZE43"/>
<evidence type="ECO:0000256" key="4">
    <source>
        <dbReference type="PIRNR" id="PIRNR031924"/>
    </source>
</evidence>
<dbReference type="PIRSF" id="PIRSF031924">
    <property type="entry name" value="Pi-irrepressible_AP"/>
    <property type="match status" value="1"/>
</dbReference>
<feature type="active site" description="Phosphothreonine intermediate" evidence="5">
    <location>
        <position position="90"/>
    </location>
</feature>
<dbReference type="Gene3D" id="3.40.720.10">
    <property type="entry name" value="Alkaline Phosphatase, subunit A"/>
    <property type="match status" value="1"/>
</dbReference>
<evidence type="ECO:0000256" key="6">
    <source>
        <dbReference type="PIRSR" id="PIRSR031924-51"/>
    </source>
</evidence>
<accession>A0A1B7ZE43</accession>
<evidence type="ECO:0000256" key="5">
    <source>
        <dbReference type="PIRSR" id="PIRSR031924-50"/>
    </source>
</evidence>
<keyword evidence="3 7" id="KW-0732">Signal</keyword>
<dbReference type="Gene3D" id="3.30.1360.150">
    <property type="match status" value="1"/>
</dbReference>
<dbReference type="KEGG" id="mart:BTR34_04595"/>
<dbReference type="InterPro" id="IPR017850">
    <property type="entry name" value="Alkaline_phosphatase_core_sf"/>
</dbReference>
<feature type="binding site" evidence="6">
    <location>
        <position position="111"/>
    </location>
    <ligand>
        <name>substrate</name>
    </ligand>
</feature>
<protein>
    <submittedName>
        <fullName evidence="8">Alkaline phosphatase</fullName>
    </submittedName>
</protein>
<organism evidence="8 9">
    <name type="scientific">Maribacter hydrothermalis</name>
    <dbReference type="NCBI Taxonomy" id="1836467"/>
    <lineage>
        <taxon>Bacteria</taxon>
        <taxon>Pseudomonadati</taxon>
        <taxon>Bacteroidota</taxon>
        <taxon>Flavobacteriia</taxon>
        <taxon>Flavobacteriales</taxon>
        <taxon>Flavobacteriaceae</taxon>
        <taxon>Maribacter</taxon>
    </lineage>
</organism>
<feature type="binding site" evidence="6">
    <location>
        <begin position="172"/>
        <end position="174"/>
    </location>
    <ligand>
        <name>substrate</name>
    </ligand>
</feature>
<evidence type="ECO:0000256" key="7">
    <source>
        <dbReference type="SAM" id="SignalP"/>
    </source>
</evidence>
<dbReference type="Pfam" id="PF01663">
    <property type="entry name" value="Phosphodiest"/>
    <property type="match status" value="1"/>
</dbReference>
<comment type="caution">
    <text evidence="8">The sequence shown here is derived from an EMBL/GenBank/DDBJ whole genome shotgun (WGS) entry which is preliminary data.</text>
</comment>
<dbReference type="OrthoDB" id="9766127at2"/>
<dbReference type="GO" id="GO:0046872">
    <property type="term" value="F:metal ion binding"/>
    <property type="evidence" value="ECO:0007669"/>
    <property type="project" value="UniProtKB-KW"/>
</dbReference>
<dbReference type="STRING" id="1836467.BTR34_04595"/>
<feature type="signal peptide" evidence="7">
    <location>
        <begin position="1"/>
        <end position="22"/>
    </location>
</feature>
<dbReference type="RefSeq" id="WP_068482389.1">
    <property type="nucleotide sequence ID" value="NZ_CP018760.1"/>
</dbReference>
<keyword evidence="2 4" id="KW-0479">Metal-binding</keyword>
<dbReference type="InterPro" id="IPR026263">
    <property type="entry name" value="Alkaline_phosphatase_prok"/>
</dbReference>